<evidence type="ECO:0000313" key="2">
    <source>
        <dbReference type="EMBL" id="SQG89973.1"/>
    </source>
</evidence>
<feature type="chain" id="PRO_5043376639" evidence="1">
    <location>
        <begin position="23"/>
        <end position="83"/>
    </location>
</feature>
<keyword evidence="1" id="KW-0732">Signal</keyword>
<organism evidence="2 3">
    <name type="scientific">Legionella pneumophila subsp. pascullei</name>
    <dbReference type="NCBI Taxonomy" id="91890"/>
    <lineage>
        <taxon>Bacteria</taxon>
        <taxon>Pseudomonadati</taxon>
        <taxon>Pseudomonadota</taxon>
        <taxon>Gammaproteobacteria</taxon>
        <taxon>Legionellales</taxon>
        <taxon>Legionellaceae</taxon>
        <taxon>Legionella</taxon>
    </lineage>
</organism>
<protein>
    <submittedName>
        <fullName evidence="2">Uncharacterized protein</fullName>
    </submittedName>
</protein>
<reference evidence="2 3" key="1">
    <citation type="submission" date="2018-06" db="EMBL/GenBank/DDBJ databases">
        <authorList>
            <consortium name="Pathogen Informatics"/>
            <person name="Doyle S."/>
        </authorList>
    </citation>
    <scope>NUCLEOTIDE SEQUENCE [LARGE SCALE GENOMIC DNA]</scope>
    <source>
        <strain evidence="2 3">NCTC12272</strain>
    </source>
</reference>
<evidence type="ECO:0000256" key="1">
    <source>
        <dbReference type="SAM" id="SignalP"/>
    </source>
</evidence>
<dbReference type="Proteomes" id="UP000249566">
    <property type="component" value="Chromosome 1"/>
</dbReference>
<feature type="signal peptide" evidence="1">
    <location>
        <begin position="1"/>
        <end position="22"/>
    </location>
</feature>
<proteinExistence type="predicted"/>
<dbReference type="RefSeq" id="WP_027221328.1">
    <property type="nucleotide sequence ID" value="NZ_CAAAIJ010000001.1"/>
</dbReference>
<dbReference type="AlphaFoldDB" id="A0AAX2IXK0"/>
<evidence type="ECO:0000313" key="3">
    <source>
        <dbReference type="Proteomes" id="UP000249566"/>
    </source>
</evidence>
<name>A0AAX2IXK0_LEGPN</name>
<gene>
    <name evidence="2" type="ORF">NCTC12272_01159</name>
</gene>
<dbReference type="EMBL" id="LS483412">
    <property type="protein sequence ID" value="SQG89973.1"/>
    <property type="molecule type" value="Genomic_DNA"/>
</dbReference>
<accession>A0AAX2IXK0</accession>
<sequence length="83" mass="8816">MKNILLSLIGSSFIIVSANGFATSKTDMEANWICTTNASTSEVASDIAADKQMSTTALPATKAFSFAAENCRDCTKITCEVKK</sequence>